<dbReference type="OrthoDB" id="72819at2759"/>
<accession>A0A6G0ZBT4</accession>
<dbReference type="InterPro" id="IPR029071">
    <property type="entry name" value="Ubiquitin-like_domsf"/>
</dbReference>
<dbReference type="InterPro" id="IPR039690">
    <property type="entry name" value="SNRNP25"/>
</dbReference>
<dbReference type="GO" id="GO:0000398">
    <property type="term" value="P:mRNA splicing, via spliceosome"/>
    <property type="evidence" value="ECO:0007669"/>
    <property type="project" value="InterPro"/>
</dbReference>
<proteinExistence type="predicted"/>
<sequence length="177" mass="20237">MSPTSRTAWGTMCEPADPSSSCTLSELEDVDVTAISHERLKDLTDKVLNEVLEQDSVLGDLPNNVTLGEVDLQIAIEHGRAITVHLERFDGIVIPIVVQKNGAKVADLKNSIQRKMTLHLKRANERAKISWRRIWKTYWLCCDGQKLKHDNDLLSKYMENNSKLVFVKRFREKNIHD</sequence>
<organism evidence="2 3">
    <name type="scientific">Aphis craccivora</name>
    <name type="common">Cowpea aphid</name>
    <dbReference type="NCBI Taxonomy" id="307492"/>
    <lineage>
        <taxon>Eukaryota</taxon>
        <taxon>Metazoa</taxon>
        <taxon>Ecdysozoa</taxon>
        <taxon>Arthropoda</taxon>
        <taxon>Hexapoda</taxon>
        <taxon>Insecta</taxon>
        <taxon>Pterygota</taxon>
        <taxon>Neoptera</taxon>
        <taxon>Paraneoptera</taxon>
        <taxon>Hemiptera</taxon>
        <taxon>Sternorrhyncha</taxon>
        <taxon>Aphidomorpha</taxon>
        <taxon>Aphidoidea</taxon>
        <taxon>Aphididae</taxon>
        <taxon>Aphidini</taxon>
        <taxon>Aphis</taxon>
        <taxon>Aphis</taxon>
    </lineage>
</organism>
<dbReference type="InterPro" id="IPR040610">
    <property type="entry name" value="SNRNP25_ubiquitin"/>
</dbReference>
<dbReference type="PANTHER" id="PTHR14942">
    <property type="entry name" value="U11/U12 SMALL NUCLEAR RIBONUCLEOPROTEIN 25 KDA PROTEIN"/>
    <property type="match status" value="1"/>
</dbReference>
<gene>
    <name evidence="2" type="ORF">FWK35_00002763</name>
</gene>
<protein>
    <submittedName>
        <fullName evidence="2">U11/U12 small nuclear ribonucleoprotein 25 kDa protein isoform X2</fullName>
    </submittedName>
</protein>
<dbReference type="AlphaFoldDB" id="A0A6G0ZBT4"/>
<dbReference type="CDD" id="cd17058">
    <property type="entry name" value="Ubl_SNRNP25"/>
    <property type="match status" value="1"/>
</dbReference>
<keyword evidence="3" id="KW-1185">Reference proteome</keyword>
<dbReference type="Gene3D" id="3.10.20.90">
    <property type="entry name" value="Phosphatidylinositol 3-kinase Catalytic Subunit, Chain A, domain 1"/>
    <property type="match status" value="1"/>
</dbReference>
<name>A0A6G0ZBT4_APHCR</name>
<keyword evidence="2" id="KW-0687">Ribonucleoprotein</keyword>
<evidence type="ECO:0000259" key="1">
    <source>
        <dbReference type="Pfam" id="PF18036"/>
    </source>
</evidence>
<evidence type="ECO:0000313" key="2">
    <source>
        <dbReference type="EMBL" id="KAF0767844.1"/>
    </source>
</evidence>
<dbReference type="Proteomes" id="UP000478052">
    <property type="component" value="Unassembled WGS sequence"/>
</dbReference>
<dbReference type="SUPFAM" id="SSF54236">
    <property type="entry name" value="Ubiquitin-like"/>
    <property type="match status" value="1"/>
</dbReference>
<dbReference type="PANTHER" id="PTHR14942:SF0">
    <property type="entry name" value="U11_U12 SMALL NUCLEAR RIBONUCLEOPROTEIN 25 KDA PROTEIN"/>
    <property type="match status" value="1"/>
</dbReference>
<evidence type="ECO:0000313" key="3">
    <source>
        <dbReference type="Proteomes" id="UP000478052"/>
    </source>
</evidence>
<dbReference type="Pfam" id="PF18036">
    <property type="entry name" value="Ubiquitin_4"/>
    <property type="match status" value="1"/>
</dbReference>
<dbReference type="GO" id="GO:0005689">
    <property type="term" value="C:U12-type spliceosomal complex"/>
    <property type="evidence" value="ECO:0007669"/>
    <property type="project" value="TreeGrafter"/>
</dbReference>
<reference evidence="2 3" key="1">
    <citation type="submission" date="2019-08" db="EMBL/GenBank/DDBJ databases">
        <title>Whole genome of Aphis craccivora.</title>
        <authorList>
            <person name="Voronova N.V."/>
            <person name="Shulinski R.S."/>
            <person name="Bandarenka Y.V."/>
            <person name="Zhorov D.G."/>
            <person name="Warner D."/>
        </authorList>
    </citation>
    <scope>NUCLEOTIDE SEQUENCE [LARGE SCALE GENOMIC DNA]</scope>
    <source>
        <strain evidence="2">180601</strain>
        <tissue evidence="2">Whole Body</tissue>
    </source>
</reference>
<comment type="caution">
    <text evidence="2">The sequence shown here is derived from an EMBL/GenBank/DDBJ whole genome shotgun (WGS) entry which is preliminary data.</text>
</comment>
<feature type="domain" description="SNRNP25 ubiquitin-like" evidence="1">
    <location>
        <begin position="82"/>
        <end position="169"/>
    </location>
</feature>
<dbReference type="EMBL" id="VUJU01000882">
    <property type="protein sequence ID" value="KAF0767844.1"/>
    <property type="molecule type" value="Genomic_DNA"/>
</dbReference>